<dbReference type="InterPro" id="IPR049492">
    <property type="entry name" value="BD-FAE-like_dom"/>
</dbReference>
<accession>A0A1L3JIH8</accession>
<evidence type="ECO:0000259" key="1">
    <source>
        <dbReference type="Pfam" id="PF20434"/>
    </source>
</evidence>
<evidence type="ECO:0000313" key="2">
    <source>
        <dbReference type="EMBL" id="APG64946.1"/>
    </source>
</evidence>
<dbReference type="OrthoDB" id="9809549at2"/>
<proteinExistence type="predicted"/>
<dbReference type="SUPFAM" id="SSF53474">
    <property type="entry name" value="alpha/beta-Hydrolases"/>
    <property type="match status" value="1"/>
</dbReference>
<dbReference type="Proteomes" id="UP000181898">
    <property type="component" value="Chromosome"/>
</dbReference>
<dbReference type="EMBL" id="CP018155">
    <property type="protein sequence ID" value="APG64946.1"/>
    <property type="molecule type" value="Genomic_DNA"/>
</dbReference>
<evidence type="ECO:0000313" key="3">
    <source>
        <dbReference type="Proteomes" id="UP000181898"/>
    </source>
</evidence>
<name>A0A1L3JIH8_9FLAO</name>
<keyword evidence="2" id="KW-0378">Hydrolase</keyword>
<dbReference type="GO" id="GO:0052689">
    <property type="term" value="F:carboxylic ester hydrolase activity"/>
    <property type="evidence" value="ECO:0007669"/>
    <property type="project" value="TreeGrafter"/>
</dbReference>
<feature type="domain" description="BD-FAE-like" evidence="1">
    <location>
        <begin position="45"/>
        <end position="251"/>
    </location>
</feature>
<dbReference type="InterPro" id="IPR053145">
    <property type="entry name" value="AB_hydrolase_Est10"/>
</dbReference>
<dbReference type="PANTHER" id="PTHR43265:SF1">
    <property type="entry name" value="ESTERASE ESTD"/>
    <property type="match status" value="1"/>
</dbReference>
<keyword evidence="3" id="KW-1185">Reference proteome</keyword>
<dbReference type="Pfam" id="PF20434">
    <property type="entry name" value="BD-FAE"/>
    <property type="match status" value="1"/>
</dbReference>
<dbReference type="KEGG" id="ten:LPB136_06060"/>
<reference evidence="2 3" key="1">
    <citation type="submission" date="2016-11" db="EMBL/GenBank/DDBJ databases">
        <title>Tenacibaculum sp. LPB0136, isolated from marine environment.</title>
        <authorList>
            <person name="Kim E."/>
            <person name="Yi H."/>
        </authorList>
    </citation>
    <scope>NUCLEOTIDE SEQUENCE [LARGE SCALE GENOMIC DNA]</scope>
    <source>
        <strain evidence="2 3">LPB0136</strain>
    </source>
</reference>
<organism evidence="2 3">
    <name type="scientific">Tenacibaculum todarodis</name>
    <dbReference type="NCBI Taxonomy" id="1850252"/>
    <lineage>
        <taxon>Bacteria</taxon>
        <taxon>Pseudomonadati</taxon>
        <taxon>Bacteroidota</taxon>
        <taxon>Flavobacteriia</taxon>
        <taxon>Flavobacteriales</taxon>
        <taxon>Flavobacteriaceae</taxon>
        <taxon>Tenacibaculum</taxon>
    </lineage>
</organism>
<protein>
    <submittedName>
        <fullName evidence="2">Alpha/beta hydrolase</fullName>
    </submittedName>
</protein>
<dbReference type="InterPro" id="IPR029058">
    <property type="entry name" value="AB_hydrolase_fold"/>
</dbReference>
<dbReference type="AlphaFoldDB" id="A0A1L3JIH8"/>
<sequence>MTRFITYLIIVLISYVTSFAQVKSEDILIKNEGVELPGTLSFSGENTPLLIWIHGSGGVDRNGNAPQYIKQFRDSINANNISFFSYDKRTANKNNIVFLKQGVLFNDFVLDAKTVVNHFKNDKRFSEIILVGHSQGSLIAMLASENTNKYISLAGAGETIDKTLVRQLSAQNPLLGQSVKSHLKELMETGTIKEVNPMLAAMFSEPNLPFLKSWVSINPTEEIKKLTLPMLILNGTKDLQVPVKDAENLHNANPNSKLVLIENMNHVLKDIQKDDDNLKSYYSADFPLSTTLIKTVVTFVKK</sequence>
<gene>
    <name evidence="2" type="ORF">LPB136_06060</name>
</gene>
<dbReference type="Gene3D" id="3.40.50.1820">
    <property type="entry name" value="alpha/beta hydrolase"/>
    <property type="match status" value="1"/>
</dbReference>
<dbReference type="RefSeq" id="WP_072555272.1">
    <property type="nucleotide sequence ID" value="NZ_CP018155.1"/>
</dbReference>
<dbReference type="PANTHER" id="PTHR43265">
    <property type="entry name" value="ESTERASE ESTD"/>
    <property type="match status" value="1"/>
</dbReference>
<dbReference type="STRING" id="1850252.LPB136_06060"/>